<dbReference type="Proteomes" id="UP000824782">
    <property type="component" value="Unassembled WGS sequence"/>
</dbReference>
<dbReference type="InterPro" id="IPR016054">
    <property type="entry name" value="LY6_UPA_recep-like"/>
</dbReference>
<dbReference type="InterPro" id="IPR050918">
    <property type="entry name" value="CNF-like_PLA2_Inhibitor"/>
</dbReference>
<proteinExistence type="predicted"/>
<dbReference type="PANTHER" id="PTHR20914">
    <property type="entry name" value="LY6/PLAUR DOMAIN-CONTAINING PROTEIN 8"/>
    <property type="match status" value="1"/>
</dbReference>
<dbReference type="AlphaFoldDB" id="A0AAV6ZF17"/>
<name>A0AAV6ZF17_ENGPU</name>
<evidence type="ECO:0000259" key="3">
    <source>
        <dbReference type="Pfam" id="PF00021"/>
    </source>
</evidence>
<feature type="domain" description="UPAR/Ly6" evidence="3">
    <location>
        <begin position="11"/>
        <end position="58"/>
    </location>
</feature>
<keyword evidence="2" id="KW-0964">Secreted</keyword>
<evidence type="ECO:0000256" key="2">
    <source>
        <dbReference type="ARBA" id="ARBA00022525"/>
    </source>
</evidence>
<evidence type="ECO:0000256" key="1">
    <source>
        <dbReference type="ARBA" id="ARBA00004613"/>
    </source>
</evidence>
<dbReference type="Gene3D" id="2.10.60.10">
    <property type="entry name" value="CD59"/>
    <property type="match status" value="2"/>
</dbReference>
<evidence type="ECO:0000313" key="4">
    <source>
        <dbReference type="EMBL" id="KAG8545121.1"/>
    </source>
</evidence>
<feature type="domain" description="UPAR/Ly6" evidence="3">
    <location>
        <begin position="73"/>
        <end position="114"/>
    </location>
</feature>
<comment type="caution">
    <text evidence="4">The sequence shown here is derived from an EMBL/GenBank/DDBJ whole genome shotgun (WGS) entry which is preliminary data.</text>
</comment>
<dbReference type="InterPro" id="IPR045860">
    <property type="entry name" value="Snake_toxin-like_sf"/>
</dbReference>
<gene>
    <name evidence="4" type="ORF">GDO81_021381</name>
</gene>
<dbReference type="EMBL" id="WNYA01001791">
    <property type="protein sequence ID" value="KAG8545121.1"/>
    <property type="molecule type" value="Genomic_DNA"/>
</dbReference>
<evidence type="ECO:0000313" key="5">
    <source>
        <dbReference type="Proteomes" id="UP000824782"/>
    </source>
</evidence>
<dbReference type="PANTHER" id="PTHR20914:SF30">
    <property type="entry name" value="LY6_PLAUR DOMAIN CONTAINING 9"/>
    <property type="match status" value="1"/>
</dbReference>
<comment type="subcellular location">
    <subcellularLocation>
        <location evidence="1">Secreted</location>
    </subcellularLocation>
</comment>
<dbReference type="SUPFAM" id="SSF57302">
    <property type="entry name" value="Snake toxin-like"/>
    <property type="match status" value="2"/>
</dbReference>
<protein>
    <recommendedName>
        <fullName evidence="3">UPAR/Ly6 domain-containing protein</fullName>
    </recommendedName>
</protein>
<reference evidence="4" key="1">
    <citation type="thesis" date="2020" institute="ProQuest LLC" country="789 East Eisenhower Parkway, Ann Arbor, MI, USA">
        <title>Comparative Genomics and Chromosome Evolution.</title>
        <authorList>
            <person name="Mudd A.B."/>
        </authorList>
    </citation>
    <scope>NUCLEOTIDE SEQUENCE</scope>
    <source>
        <strain evidence="4">237g6f4</strain>
        <tissue evidence="4">Blood</tissue>
    </source>
</reference>
<keyword evidence="5" id="KW-1185">Reference proteome</keyword>
<sequence>MMTLTEKSLKDEKGEMTSAVLEKSCGSVYDCSHPATLTTEEFHVRVTTMCCNTDFCNNGTMYKSKGLNSTINGVTCLSCFEKNSQTCEVKKNIDCTGDEKHCVHYQATREGGKRLQTPNVEGFIVVFLCMVIVQGGGGDKL</sequence>
<organism evidence="4 5">
    <name type="scientific">Engystomops pustulosus</name>
    <name type="common">Tungara frog</name>
    <name type="synonym">Physalaemus pustulosus</name>
    <dbReference type="NCBI Taxonomy" id="76066"/>
    <lineage>
        <taxon>Eukaryota</taxon>
        <taxon>Metazoa</taxon>
        <taxon>Chordata</taxon>
        <taxon>Craniata</taxon>
        <taxon>Vertebrata</taxon>
        <taxon>Euteleostomi</taxon>
        <taxon>Amphibia</taxon>
        <taxon>Batrachia</taxon>
        <taxon>Anura</taxon>
        <taxon>Neobatrachia</taxon>
        <taxon>Hyloidea</taxon>
        <taxon>Leptodactylidae</taxon>
        <taxon>Leiuperinae</taxon>
        <taxon>Engystomops</taxon>
    </lineage>
</organism>
<accession>A0AAV6ZF17</accession>
<dbReference type="Pfam" id="PF00021">
    <property type="entry name" value="UPAR_LY6"/>
    <property type="match status" value="2"/>
</dbReference>
<dbReference type="GO" id="GO:0005576">
    <property type="term" value="C:extracellular region"/>
    <property type="evidence" value="ECO:0007669"/>
    <property type="project" value="UniProtKB-SubCell"/>
</dbReference>